<keyword evidence="3" id="KW-1185">Reference proteome</keyword>
<dbReference type="EMBL" id="SWKV01000003">
    <property type="protein sequence ID" value="KAF3046894.1"/>
    <property type="molecule type" value="Genomic_DNA"/>
</dbReference>
<organism evidence="2 3">
    <name type="scientific">Didymella heteroderae</name>
    <dbReference type="NCBI Taxonomy" id="1769908"/>
    <lineage>
        <taxon>Eukaryota</taxon>
        <taxon>Fungi</taxon>
        <taxon>Dikarya</taxon>
        <taxon>Ascomycota</taxon>
        <taxon>Pezizomycotina</taxon>
        <taxon>Dothideomycetes</taxon>
        <taxon>Pleosporomycetidae</taxon>
        <taxon>Pleosporales</taxon>
        <taxon>Pleosporineae</taxon>
        <taxon>Didymellaceae</taxon>
        <taxon>Didymella</taxon>
    </lineage>
</organism>
<dbReference type="AlphaFoldDB" id="A0A9P4X066"/>
<evidence type="ECO:0000313" key="3">
    <source>
        <dbReference type="Proteomes" id="UP000758155"/>
    </source>
</evidence>
<comment type="caution">
    <text evidence="2">The sequence shown here is derived from an EMBL/GenBank/DDBJ whole genome shotgun (WGS) entry which is preliminary data.</text>
</comment>
<reference evidence="2" key="1">
    <citation type="submission" date="2019-04" db="EMBL/GenBank/DDBJ databases">
        <title>Sequencing of skin fungus with MAO and IRED activity.</title>
        <authorList>
            <person name="Marsaioli A.J."/>
            <person name="Bonatto J.M.C."/>
            <person name="Reis Junior O."/>
        </authorList>
    </citation>
    <scope>NUCLEOTIDE SEQUENCE</scope>
    <source>
        <strain evidence="2">28M1</strain>
    </source>
</reference>
<evidence type="ECO:0000313" key="2">
    <source>
        <dbReference type="EMBL" id="KAF3046894.1"/>
    </source>
</evidence>
<gene>
    <name evidence="2" type="ORF">E8E12_005974</name>
</gene>
<evidence type="ECO:0000256" key="1">
    <source>
        <dbReference type="SAM" id="MobiDB-lite"/>
    </source>
</evidence>
<proteinExistence type="predicted"/>
<accession>A0A9P4X066</accession>
<feature type="region of interest" description="Disordered" evidence="1">
    <location>
        <begin position="23"/>
        <end position="57"/>
    </location>
</feature>
<dbReference type="OrthoDB" id="10505914at2759"/>
<feature type="region of interest" description="Disordered" evidence="1">
    <location>
        <begin position="122"/>
        <end position="153"/>
    </location>
</feature>
<protein>
    <submittedName>
        <fullName evidence="2">Uncharacterized protein</fullName>
    </submittedName>
</protein>
<dbReference type="Proteomes" id="UP000758155">
    <property type="component" value="Unassembled WGS sequence"/>
</dbReference>
<sequence length="153" mass="16891">MYLDHEVADILDRERQRRLEALELVDTTMTPDDDAQSPAEMQGQMTPEQRSVSDDWQERVAKCSLEYDTVVSESPVPSAHSDEALLFNYDGQDDSAEEVAGPSSKGMKDVAFAMSAPMPMGPYRASKHARSRINTSLPDNAGGGHDDDDGWSR</sequence>
<name>A0A9P4X066_9PLEO</name>